<evidence type="ECO:0000256" key="4">
    <source>
        <dbReference type="ARBA" id="ARBA00022833"/>
    </source>
</evidence>
<gene>
    <name evidence="7" type="ORF">GCM10023349_04450</name>
</gene>
<dbReference type="EMBL" id="BAABKM010000001">
    <property type="protein sequence ID" value="GAA4692549.1"/>
    <property type="molecule type" value="Genomic_DNA"/>
</dbReference>
<reference evidence="8" key="1">
    <citation type="journal article" date="2019" name="Int. J. Syst. Evol. Microbiol.">
        <title>The Global Catalogue of Microorganisms (GCM) 10K type strain sequencing project: providing services to taxonomists for standard genome sequencing and annotation.</title>
        <authorList>
            <consortium name="The Broad Institute Genomics Platform"/>
            <consortium name="The Broad Institute Genome Sequencing Center for Infectious Disease"/>
            <person name="Wu L."/>
            <person name="Ma J."/>
        </authorList>
    </citation>
    <scope>NUCLEOTIDE SEQUENCE [LARGE SCALE GENOMIC DNA]</scope>
    <source>
        <strain evidence="8">JCM 18531</strain>
    </source>
</reference>
<dbReference type="Proteomes" id="UP001499974">
    <property type="component" value="Unassembled WGS sequence"/>
</dbReference>
<protein>
    <recommendedName>
        <fullName evidence="6">Peptidase metallopeptidase domain-containing protein</fullName>
    </recommendedName>
</protein>
<evidence type="ECO:0000313" key="8">
    <source>
        <dbReference type="Proteomes" id="UP001499974"/>
    </source>
</evidence>
<dbReference type="InterPro" id="IPR001818">
    <property type="entry name" value="Pept_M10_metallopeptidase"/>
</dbReference>
<evidence type="ECO:0000256" key="1">
    <source>
        <dbReference type="ARBA" id="ARBA00022670"/>
    </source>
</evidence>
<dbReference type="Pfam" id="PF00413">
    <property type="entry name" value="Peptidase_M10"/>
    <property type="match status" value="1"/>
</dbReference>
<dbReference type="SMART" id="SM00235">
    <property type="entry name" value="ZnMc"/>
    <property type="match status" value="1"/>
</dbReference>
<evidence type="ECO:0000259" key="6">
    <source>
        <dbReference type="SMART" id="SM00235"/>
    </source>
</evidence>
<dbReference type="SUPFAM" id="SSF55486">
    <property type="entry name" value="Metalloproteases ('zincins'), catalytic domain"/>
    <property type="match status" value="1"/>
</dbReference>
<keyword evidence="2" id="KW-0479">Metal-binding</keyword>
<dbReference type="Gene3D" id="3.40.390.10">
    <property type="entry name" value="Collagenase (Catalytic Domain)"/>
    <property type="match status" value="1"/>
</dbReference>
<keyword evidence="8" id="KW-1185">Reference proteome</keyword>
<keyword evidence="3" id="KW-0378">Hydrolase</keyword>
<sequence>MTATFPSKPAKVTRVTAGAEEVITGRVTGAAAGGRLVQVQSRGANGTWVALTATRTKASGTFRVAAPTWWVAKQTLRVYVPATDTSAAATSTNTGTLRVTRKTKVRPGTAYDLAAGADVRWNPCQPITYRLNTHLMPAGSRADLKNVFAQVSAATGLRFTYVGTTTYVPFANKTTTHPTNADIVLAWSTPRSASVLAGSTAGRGGAVWASAGGVTELYDGQAVFDATQRMSSARSEQRRLTRQLYLHEVGHIVGLDHVSDKRQIMYPTMQRTADAHYGAGDLAGLALLGAARGCNSAGAR</sequence>
<dbReference type="PANTHER" id="PTHR10201">
    <property type="entry name" value="MATRIX METALLOPROTEINASE"/>
    <property type="match status" value="1"/>
</dbReference>
<comment type="caution">
    <text evidence="7">The sequence shown here is derived from an EMBL/GenBank/DDBJ whole genome shotgun (WGS) entry which is preliminary data.</text>
</comment>
<keyword evidence="1" id="KW-0645">Protease</keyword>
<feature type="domain" description="Peptidase metallopeptidase" evidence="6">
    <location>
        <begin position="117"/>
        <end position="290"/>
    </location>
</feature>
<keyword evidence="4" id="KW-0862">Zinc</keyword>
<evidence type="ECO:0000256" key="3">
    <source>
        <dbReference type="ARBA" id="ARBA00022801"/>
    </source>
</evidence>
<evidence type="ECO:0000256" key="5">
    <source>
        <dbReference type="ARBA" id="ARBA00023049"/>
    </source>
</evidence>
<evidence type="ECO:0000313" key="7">
    <source>
        <dbReference type="EMBL" id="GAA4692549.1"/>
    </source>
</evidence>
<evidence type="ECO:0000256" key="2">
    <source>
        <dbReference type="ARBA" id="ARBA00022723"/>
    </source>
</evidence>
<organism evidence="7 8">
    <name type="scientific">Nocardioides conyzicola</name>
    <dbReference type="NCBI Taxonomy" id="1651781"/>
    <lineage>
        <taxon>Bacteria</taxon>
        <taxon>Bacillati</taxon>
        <taxon>Actinomycetota</taxon>
        <taxon>Actinomycetes</taxon>
        <taxon>Propionibacteriales</taxon>
        <taxon>Nocardioidaceae</taxon>
        <taxon>Nocardioides</taxon>
    </lineage>
</organism>
<name>A0ABP8WNN3_9ACTN</name>
<dbReference type="InterPro" id="IPR024079">
    <property type="entry name" value="MetalloPept_cat_dom_sf"/>
</dbReference>
<accession>A0ABP8WNN3</accession>
<dbReference type="InterPro" id="IPR006026">
    <property type="entry name" value="Peptidase_Metallo"/>
</dbReference>
<proteinExistence type="predicted"/>
<dbReference type="PANTHER" id="PTHR10201:SF323">
    <property type="entry name" value="MATRIX METALLOPROTEINASE-21"/>
    <property type="match status" value="1"/>
</dbReference>
<keyword evidence="5" id="KW-0482">Metalloprotease</keyword>